<evidence type="ECO:0000256" key="22">
    <source>
        <dbReference type="RuleBase" id="RU362091"/>
    </source>
</evidence>
<feature type="non-terminal residue" evidence="25">
    <location>
        <position position="1"/>
    </location>
</feature>
<keyword evidence="13" id="KW-0739">Sodium transport</keyword>
<evidence type="ECO:0000256" key="12">
    <source>
        <dbReference type="ARBA" id="ARBA00023136"/>
    </source>
</evidence>
<evidence type="ECO:0000256" key="23">
    <source>
        <dbReference type="SAM" id="MobiDB-lite"/>
    </source>
</evidence>
<dbReference type="GO" id="GO:0005365">
    <property type="term" value="F:myo-inositol transmembrane transporter activity"/>
    <property type="evidence" value="ECO:0007669"/>
    <property type="project" value="UniProtKB-ARBA"/>
</dbReference>
<comment type="subcellular location">
    <subcellularLocation>
        <location evidence="1">Apical cell membrane</location>
        <topology evidence="1">Multi-pass membrane protein</topology>
    </subcellularLocation>
</comment>
<feature type="transmembrane region" description="Helical" evidence="24">
    <location>
        <begin position="646"/>
        <end position="665"/>
    </location>
</feature>
<feature type="transmembrane region" description="Helical" evidence="24">
    <location>
        <begin position="209"/>
        <end position="230"/>
    </location>
</feature>
<keyword evidence="26" id="KW-1185">Reference proteome</keyword>
<feature type="non-terminal residue" evidence="25">
    <location>
        <position position="666"/>
    </location>
</feature>
<evidence type="ECO:0000256" key="21">
    <source>
        <dbReference type="ARBA" id="ARBA00045715"/>
    </source>
</evidence>
<comment type="similarity">
    <text evidence="2 22">Belongs to the sodium:solute symporter (SSF) (TC 2.A.21) family.</text>
</comment>
<evidence type="ECO:0000256" key="16">
    <source>
        <dbReference type="ARBA" id="ARBA00036849"/>
    </source>
</evidence>
<dbReference type="EMBL" id="VWYF01025050">
    <property type="protein sequence ID" value="NXQ73733.1"/>
    <property type="molecule type" value="Genomic_DNA"/>
</dbReference>
<keyword evidence="5" id="KW-0762">Sugar transport</keyword>
<dbReference type="FunFam" id="1.20.1730.10:FF:000012">
    <property type="entry name" value="sodium/myo-inositol cotransporter 2 isoform X1"/>
    <property type="match status" value="1"/>
</dbReference>
<feature type="transmembrane region" description="Helical" evidence="24">
    <location>
        <begin position="480"/>
        <end position="502"/>
    </location>
</feature>
<reference evidence="25 26" key="1">
    <citation type="submission" date="2019-09" db="EMBL/GenBank/DDBJ databases">
        <title>Bird 10,000 Genomes (B10K) Project - Family phase.</title>
        <authorList>
            <person name="Zhang G."/>
        </authorList>
    </citation>
    <scope>NUCLEOTIDE SEQUENCE [LARGE SCALE GENOMIC DNA]</scope>
    <source>
        <strain evidence="25">B10K-DU-001-31</strain>
        <tissue evidence="25">Muscle</tissue>
    </source>
</reference>
<keyword evidence="8" id="KW-0769">Symport</keyword>
<keyword evidence="3" id="KW-0813">Transport</keyword>
<dbReference type="PANTHER" id="PTHR11819:SF171">
    <property type="entry name" value="SODIUM_MYO-INOSITOL COTRANSPORTER 2"/>
    <property type="match status" value="1"/>
</dbReference>
<dbReference type="GO" id="GO:0016324">
    <property type="term" value="C:apical plasma membrane"/>
    <property type="evidence" value="ECO:0007669"/>
    <property type="project" value="UniProtKB-SubCell"/>
</dbReference>
<proteinExistence type="inferred from homology"/>
<evidence type="ECO:0000256" key="7">
    <source>
        <dbReference type="ARBA" id="ARBA00022703"/>
    </source>
</evidence>
<feature type="transmembrane region" description="Helical" evidence="24">
    <location>
        <begin position="180"/>
        <end position="203"/>
    </location>
</feature>
<dbReference type="Pfam" id="PF00474">
    <property type="entry name" value="SSF"/>
    <property type="match status" value="1"/>
</dbReference>
<comment type="function">
    <text evidence="21">Involved in the sodium-dependent cotransport of myo-inositol (MI) with a Na(+):MI stoichiometry of 2:1. Exclusively responsible for apical MI transport and absorption in intestine. Can also transport D-chiro-inositol (DCI) but not L-fucose. Exhibits stereospecific cotransport of both D-glucose and D-xylose. May induce apoptosis through the TNF-alpha, PDCD1 pathway. May play a role in the regulation of MI concentration in serum, involving reabsorption in at least the proximal tubule of the kidney.</text>
</comment>
<keyword evidence="10" id="KW-0915">Sodium</keyword>
<evidence type="ECO:0000256" key="11">
    <source>
        <dbReference type="ARBA" id="ARBA00023065"/>
    </source>
</evidence>
<feature type="transmembrane region" description="Helical" evidence="24">
    <location>
        <begin position="372"/>
        <end position="395"/>
    </location>
</feature>
<dbReference type="InterPro" id="IPR038377">
    <property type="entry name" value="Na/Glc_symporter_sf"/>
</dbReference>
<evidence type="ECO:0000256" key="1">
    <source>
        <dbReference type="ARBA" id="ARBA00004424"/>
    </source>
</evidence>
<organism evidence="25 26">
    <name type="scientific">Quiscalus mexicanus</name>
    <name type="common">Great-tailed grackle</name>
    <name type="synonym">Cassidix mexicanus</name>
    <dbReference type="NCBI Taxonomy" id="64278"/>
    <lineage>
        <taxon>Eukaryota</taxon>
        <taxon>Metazoa</taxon>
        <taxon>Chordata</taxon>
        <taxon>Craniata</taxon>
        <taxon>Vertebrata</taxon>
        <taxon>Euteleostomi</taxon>
        <taxon>Archelosauria</taxon>
        <taxon>Archosauria</taxon>
        <taxon>Dinosauria</taxon>
        <taxon>Saurischia</taxon>
        <taxon>Theropoda</taxon>
        <taxon>Coelurosauria</taxon>
        <taxon>Aves</taxon>
        <taxon>Neognathae</taxon>
        <taxon>Neoaves</taxon>
        <taxon>Telluraves</taxon>
        <taxon>Australaves</taxon>
        <taxon>Passeriformes</taxon>
        <taxon>Passeroidea</taxon>
        <taxon>Icteridae</taxon>
        <taxon>Quiscalus</taxon>
    </lineage>
</organism>
<evidence type="ECO:0000256" key="2">
    <source>
        <dbReference type="ARBA" id="ARBA00006434"/>
    </source>
</evidence>
<evidence type="ECO:0000256" key="9">
    <source>
        <dbReference type="ARBA" id="ARBA00022989"/>
    </source>
</evidence>
<evidence type="ECO:0000256" key="4">
    <source>
        <dbReference type="ARBA" id="ARBA00022475"/>
    </source>
</evidence>
<feature type="region of interest" description="Disordered" evidence="23">
    <location>
        <begin position="568"/>
        <end position="602"/>
    </location>
</feature>
<comment type="catalytic activity">
    <reaction evidence="17">
        <text>D-xylose(out) + 2 Na(+)(out) = D-xylose(in) + 2 Na(+)(in)</text>
        <dbReference type="Rhea" id="RHEA:73367"/>
        <dbReference type="ChEBI" id="CHEBI:29101"/>
        <dbReference type="ChEBI" id="CHEBI:53455"/>
    </reaction>
</comment>
<dbReference type="Gene3D" id="1.20.1730.10">
    <property type="entry name" value="Sodium/glucose cotransporter"/>
    <property type="match status" value="1"/>
</dbReference>
<evidence type="ECO:0000256" key="3">
    <source>
        <dbReference type="ARBA" id="ARBA00022448"/>
    </source>
</evidence>
<keyword evidence="12 24" id="KW-0472">Membrane</keyword>
<dbReference type="Proteomes" id="UP000552319">
    <property type="component" value="Unassembled WGS sequence"/>
</dbReference>
<feature type="transmembrane region" description="Helical" evidence="24">
    <location>
        <begin position="107"/>
        <end position="128"/>
    </location>
</feature>
<evidence type="ECO:0000256" key="14">
    <source>
        <dbReference type="ARBA" id="ARBA00036654"/>
    </source>
</evidence>
<feature type="transmembrane region" description="Helical" evidence="24">
    <location>
        <begin position="315"/>
        <end position="335"/>
    </location>
</feature>
<evidence type="ECO:0000313" key="26">
    <source>
        <dbReference type="Proteomes" id="UP000552319"/>
    </source>
</evidence>
<keyword evidence="7" id="KW-0053">Apoptosis</keyword>
<dbReference type="PROSITE" id="PS50283">
    <property type="entry name" value="NA_SOLUT_SYMP_3"/>
    <property type="match status" value="1"/>
</dbReference>
<accession>A0A7L2FGW1</accession>
<evidence type="ECO:0000313" key="25">
    <source>
        <dbReference type="EMBL" id="NXQ73733.1"/>
    </source>
</evidence>
<evidence type="ECO:0000256" key="8">
    <source>
        <dbReference type="ARBA" id="ARBA00022847"/>
    </source>
</evidence>
<dbReference type="PANTHER" id="PTHR11819">
    <property type="entry name" value="SOLUTE CARRIER FAMILY 5"/>
    <property type="match status" value="1"/>
</dbReference>
<evidence type="ECO:0000256" key="13">
    <source>
        <dbReference type="ARBA" id="ARBA00023201"/>
    </source>
</evidence>
<comment type="catalytic activity">
    <reaction evidence="15">
        <text>D-glucose(out) + 2 Na(+)(out) = D-glucose(in) + 2 Na(+)(in)</text>
        <dbReference type="Rhea" id="RHEA:70495"/>
        <dbReference type="ChEBI" id="CHEBI:4167"/>
        <dbReference type="ChEBI" id="CHEBI:29101"/>
    </reaction>
</comment>
<evidence type="ECO:0000256" key="15">
    <source>
        <dbReference type="ARBA" id="ARBA00036672"/>
    </source>
</evidence>
<dbReference type="AlphaFoldDB" id="A0A7L2FGW1"/>
<evidence type="ECO:0000256" key="19">
    <source>
        <dbReference type="ARBA" id="ARBA00042834"/>
    </source>
</evidence>
<evidence type="ECO:0000256" key="5">
    <source>
        <dbReference type="ARBA" id="ARBA00022597"/>
    </source>
</evidence>
<feature type="transmembrane region" description="Helical" evidence="24">
    <location>
        <begin position="28"/>
        <end position="45"/>
    </location>
</feature>
<comment type="catalytic activity">
    <reaction evidence="14">
        <text>myo-inositol(out) + 2 Na(+)(out) = myo-inositol(in) + 2 Na(+)(in)</text>
        <dbReference type="Rhea" id="RHEA:72987"/>
        <dbReference type="ChEBI" id="CHEBI:17268"/>
        <dbReference type="ChEBI" id="CHEBI:29101"/>
    </reaction>
</comment>
<keyword evidence="6 24" id="KW-0812">Transmembrane</keyword>
<keyword evidence="4" id="KW-1003">Cell membrane</keyword>
<dbReference type="InterPro" id="IPR001734">
    <property type="entry name" value="Na/solute_symporter"/>
</dbReference>
<evidence type="ECO:0000256" key="18">
    <source>
        <dbReference type="ARBA" id="ARBA00039861"/>
    </source>
</evidence>
<gene>
    <name evidence="25" type="primary">Slc5a11</name>
    <name evidence="25" type="ORF">QUIMEX_R08794</name>
</gene>
<dbReference type="GO" id="GO:0005412">
    <property type="term" value="F:D-glucose:sodium symporter activity"/>
    <property type="evidence" value="ECO:0007669"/>
    <property type="project" value="TreeGrafter"/>
</dbReference>
<sequence>MEPSSVPPASVTPSWDVFPQQTLEPVDIAVLVLYFLFVLAVGLWSMWKTQRSTVKGYFLAGGQMVWWPVGASLFASNVGSGHFIGLAGSGAASGIAATAYEWNGMFCVLVLAWLFLPIYIASGVTTMPEYLQRRFGGKRIQIFLAILYLFIYIFTKISVKPPARPGARFVPRSLRRAGAVAEGAQLSPVCALCPAGGLAAVIYTDALQTLIMLIGALSLMVFSFIEVGGLEGLQAKYFGAIPSIRQENSSCGLPRADAFHIFRDPVSSDLPWPGVLVGMTIPSLWYWCTDQVIVQRSLAAKNLSHAKGGSLMTSYLKILPLFMMVMPGMISRVLFPDLVACADPEICQKICGNPSGCSDIAYPKLVLELLPVGLRGLMMSVMIAALMSSLTSIFNSSSTIFTMDLWKHLRPRCSEWELMVVGRVFVLLLTVVSILWIPLVQAGQGGQLFIYIQSISSYLQPPVAVVFILGCFWRRANEKGAFWGLLLGLLLGGVRLVLDFIYPEPRCGQPDGRPGVVRHMHYLYFSMVLGATTSLTVLLVSLATEPPAPQQIHRLTWFTRGDAPAGQELAAAGPGPAKEQLELSPAPESGPEPSKGAAEAKGSSKLLSTVLWLCGMERRQEGAESLPRAEPLPVASLEEEPLVKHILNINLLLCVCAGVFLWAYFA</sequence>
<evidence type="ECO:0000256" key="24">
    <source>
        <dbReference type="SAM" id="Phobius"/>
    </source>
</evidence>
<evidence type="ECO:0000256" key="6">
    <source>
        <dbReference type="ARBA" id="ARBA00022692"/>
    </source>
</evidence>
<dbReference type="NCBIfam" id="TIGR00813">
    <property type="entry name" value="sss"/>
    <property type="match status" value="1"/>
</dbReference>
<keyword evidence="9 24" id="KW-1133">Transmembrane helix</keyword>
<evidence type="ECO:0000256" key="20">
    <source>
        <dbReference type="ARBA" id="ARBA00043206"/>
    </source>
</evidence>
<evidence type="ECO:0000256" key="17">
    <source>
        <dbReference type="ARBA" id="ARBA00036976"/>
    </source>
</evidence>
<feature type="transmembrane region" description="Helical" evidence="24">
    <location>
        <begin position="416"/>
        <end position="437"/>
    </location>
</feature>
<feature type="transmembrane region" description="Helical" evidence="24">
    <location>
        <begin position="522"/>
        <end position="544"/>
    </location>
</feature>
<dbReference type="GO" id="GO:0006915">
    <property type="term" value="P:apoptotic process"/>
    <property type="evidence" value="ECO:0007669"/>
    <property type="project" value="UniProtKB-KW"/>
</dbReference>
<feature type="transmembrane region" description="Helical" evidence="24">
    <location>
        <begin position="449"/>
        <end position="473"/>
    </location>
</feature>
<comment type="caution">
    <text evidence="25">The sequence shown here is derived from an EMBL/GenBank/DDBJ whole genome shotgun (WGS) entry which is preliminary data.</text>
</comment>
<comment type="catalytic activity">
    <reaction evidence="16">
        <text>1D-chiro-inositol(out) + 2 Na(+)(out) = 1D-chiro-inositol(in) + 2 Na(+)(in)</text>
        <dbReference type="Rhea" id="RHEA:73315"/>
        <dbReference type="ChEBI" id="CHEBI:27372"/>
        <dbReference type="ChEBI" id="CHEBI:29101"/>
    </reaction>
</comment>
<name>A0A7L2FGW1_QUIME</name>
<keyword evidence="11" id="KW-0406">Ion transport</keyword>
<evidence type="ECO:0000256" key="10">
    <source>
        <dbReference type="ARBA" id="ARBA00023053"/>
    </source>
</evidence>
<protein>
    <recommendedName>
        <fullName evidence="18">Sodium/myo-inositol cotransporter 2</fullName>
    </recommendedName>
    <alternativeName>
        <fullName evidence="20">Sodium/myo-inositol transporter 2</fullName>
    </alternativeName>
    <alternativeName>
        <fullName evidence="19">Solute carrier family 5 member 11</fullName>
    </alternativeName>
</protein>
<feature type="transmembrane region" description="Helical" evidence="24">
    <location>
        <begin position="140"/>
        <end position="159"/>
    </location>
</feature>